<keyword evidence="2" id="KW-0472">Membrane</keyword>
<dbReference type="Pfam" id="PF22564">
    <property type="entry name" value="HAAS"/>
    <property type="match status" value="1"/>
</dbReference>
<gene>
    <name evidence="3" type="ORF">GCM10010439_73930</name>
</gene>
<feature type="region of interest" description="Disordered" evidence="1">
    <location>
        <begin position="268"/>
        <end position="345"/>
    </location>
</feature>
<feature type="transmembrane region" description="Helical" evidence="2">
    <location>
        <begin position="113"/>
        <end position="130"/>
    </location>
</feature>
<evidence type="ECO:0000313" key="4">
    <source>
        <dbReference type="Proteomes" id="UP001501842"/>
    </source>
</evidence>
<comment type="caution">
    <text evidence="3">The sequence shown here is derived from an EMBL/GenBank/DDBJ whole genome shotgun (WGS) entry which is preliminary data.</text>
</comment>
<proteinExistence type="predicted"/>
<keyword evidence="2" id="KW-1133">Transmembrane helix</keyword>
<dbReference type="EMBL" id="BAAATZ010000047">
    <property type="protein sequence ID" value="GAA2738778.1"/>
    <property type="molecule type" value="Genomic_DNA"/>
</dbReference>
<protein>
    <submittedName>
        <fullName evidence="3">Uncharacterized protein</fullName>
    </submittedName>
</protein>
<feature type="compositionally biased region" description="Pro residues" evidence="1">
    <location>
        <begin position="298"/>
        <end position="310"/>
    </location>
</feature>
<feature type="transmembrane region" description="Helical" evidence="2">
    <location>
        <begin position="136"/>
        <end position="157"/>
    </location>
</feature>
<organism evidence="3 4">
    <name type="scientific">Actinocorallia aurantiaca</name>
    <dbReference type="NCBI Taxonomy" id="46204"/>
    <lineage>
        <taxon>Bacteria</taxon>
        <taxon>Bacillati</taxon>
        <taxon>Actinomycetota</taxon>
        <taxon>Actinomycetes</taxon>
        <taxon>Streptosporangiales</taxon>
        <taxon>Thermomonosporaceae</taxon>
        <taxon>Actinocorallia</taxon>
    </lineage>
</organism>
<feature type="transmembrane region" description="Helical" evidence="2">
    <location>
        <begin position="169"/>
        <end position="191"/>
    </location>
</feature>
<name>A0ABN3UV46_9ACTN</name>
<evidence type="ECO:0000256" key="2">
    <source>
        <dbReference type="SAM" id="Phobius"/>
    </source>
</evidence>
<evidence type="ECO:0000256" key="1">
    <source>
        <dbReference type="SAM" id="MobiDB-lite"/>
    </source>
</evidence>
<reference evidence="3 4" key="1">
    <citation type="journal article" date="2019" name="Int. J. Syst. Evol. Microbiol.">
        <title>The Global Catalogue of Microorganisms (GCM) 10K type strain sequencing project: providing services to taxonomists for standard genome sequencing and annotation.</title>
        <authorList>
            <consortium name="The Broad Institute Genomics Platform"/>
            <consortium name="The Broad Institute Genome Sequencing Center for Infectious Disease"/>
            <person name="Wu L."/>
            <person name="Ma J."/>
        </authorList>
    </citation>
    <scope>NUCLEOTIDE SEQUENCE [LARGE SCALE GENOMIC DNA]</scope>
    <source>
        <strain evidence="3 4">JCM 8201</strain>
    </source>
</reference>
<keyword evidence="2" id="KW-0812">Transmembrane</keyword>
<keyword evidence="4" id="KW-1185">Reference proteome</keyword>
<evidence type="ECO:0000313" key="3">
    <source>
        <dbReference type="EMBL" id="GAA2738778.1"/>
    </source>
</evidence>
<dbReference type="Proteomes" id="UP001501842">
    <property type="component" value="Unassembled WGS sequence"/>
</dbReference>
<accession>A0ABN3UV46</accession>
<sequence length="345" mass="37250">MITTPVSDYAAAVRAALTDVPEPDRSELLEDLEDHLAEVAGESDEPLEARLGAPESYAAELHAAYLQRPDQRPVSKKKPRLLHRLDARAAAFHTRMAERLPWYETARNDFRPAWWLFRGYLVAVAFWILTTGDVSPFPTGILELLILVIAVGASVALGYRMRAGRRRSYLLAFLALGTGLFAVFVVFGLMVESSDGPTVYSSEADSAFSPNGDLANIYPYSKDGTPLKDVLLYDQNGRPIQLDPEWHGYQSVPGGAPQIPNSYPLPICDPNTYMDEPQTPLIPFCPSSDSGDSRATVPQPPSAAPLPAAPPTESATPDEPAASAESSPSSSPSGSPTKPESSPTE</sequence>
<dbReference type="RefSeq" id="WP_344458408.1">
    <property type="nucleotide sequence ID" value="NZ_BAAATZ010000047.1"/>
</dbReference>
<feature type="compositionally biased region" description="Low complexity" evidence="1">
    <location>
        <begin position="311"/>
        <end position="345"/>
    </location>
</feature>